<dbReference type="RefSeq" id="WP_311616013.1">
    <property type="nucleotide sequence ID" value="NZ_JAVREV010000002.1"/>
</dbReference>
<accession>A0ABU2S097</accession>
<dbReference type="EMBL" id="JAVREV010000002">
    <property type="protein sequence ID" value="MDT0441859.1"/>
    <property type="molecule type" value="Genomic_DNA"/>
</dbReference>
<reference evidence="2" key="1">
    <citation type="submission" date="2023-07" db="EMBL/GenBank/DDBJ databases">
        <title>30 novel species of actinomycetes from the DSMZ collection.</title>
        <authorList>
            <person name="Nouioui I."/>
        </authorList>
    </citation>
    <scope>NUCLEOTIDE SEQUENCE [LARGE SCALE GENOMIC DNA]</scope>
    <source>
        <strain evidence="2">DSM 41886</strain>
    </source>
</reference>
<name>A0ABU2S097_9ACTN</name>
<keyword evidence="2" id="KW-1185">Reference proteome</keyword>
<proteinExistence type="predicted"/>
<comment type="caution">
    <text evidence="1">The sequence shown here is derived from an EMBL/GenBank/DDBJ whole genome shotgun (WGS) entry which is preliminary data.</text>
</comment>
<dbReference type="Proteomes" id="UP001183615">
    <property type="component" value="Unassembled WGS sequence"/>
</dbReference>
<evidence type="ECO:0000313" key="1">
    <source>
        <dbReference type="EMBL" id="MDT0441859.1"/>
    </source>
</evidence>
<gene>
    <name evidence="1" type="ORF">RM779_04500</name>
</gene>
<dbReference type="Gene3D" id="3.40.50.1820">
    <property type="entry name" value="alpha/beta hydrolase"/>
    <property type="match status" value="1"/>
</dbReference>
<organism evidence="1 2">
    <name type="scientific">Streptomyces johnsoniae</name>
    <dbReference type="NCBI Taxonomy" id="3075532"/>
    <lineage>
        <taxon>Bacteria</taxon>
        <taxon>Bacillati</taxon>
        <taxon>Actinomycetota</taxon>
        <taxon>Actinomycetes</taxon>
        <taxon>Kitasatosporales</taxon>
        <taxon>Streptomycetaceae</taxon>
        <taxon>Streptomyces</taxon>
    </lineage>
</organism>
<sequence length="187" mass="19744">MTAVPRPVGALLLPGAGYTPARPLLHYARAVLEQHGFTVRELWWETPGTFARFSDAERTAWVERQVVAALAAADDCRLIVGKSLGTLAAGIAADRALPAVWLTPLLRTGAVAGALRRTPARTLLVGGTADPLWDSAVAGELPHETLEFPGADHGLELPGDVVGSVALLQTYVRALDRFAGGLARPRA</sequence>
<protein>
    <submittedName>
        <fullName evidence="1">Alpha/beta hydrolase</fullName>
    </submittedName>
</protein>
<dbReference type="SUPFAM" id="SSF53474">
    <property type="entry name" value="alpha/beta-Hydrolases"/>
    <property type="match status" value="1"/>
</dbReference>
<keyword evidence="1" id="KW-0378">Hydrolase</keyword>
<dbReference type="GO" id="GO:0016787">
    <property type="term" value="F:hydrolase activity"/>
    <property type="evidence" value="ECO:0007669"/>
    <property type="project" value="UniProtKB-KW"/>
</dbReference>
<evidence type="ECO:0000313" key="2">
    <source>
        <dbReference type="Proteomes" id="UP001183615"/>
    </source>
</evidence>
<dbReference type="InterPro" id="IPR029058">
    <property type="entry name" value="AB_hydrolase_fold"/>
</dbReference>